<feature type="domain" description="LIM zinc-binding" evidence="8">
    <location>
        <begin position="85"/>
        <end position="145"/>
    </location>
</feature>
<keyword evidence="3" id="KW-0677">Repeat</keyword>
<keyword evidence="2 7" id="KW-0479">Metal-binding</keyword>
<proteinExistence type="predicted"/>
<dbReference type="CDD" id="cd09481">
    <property type="entry name" value="LIM1_CRP3"/>
    <property type="match status" value="1"/>
</dbReference>
<dbReference type="PANTHER" id="PTHR24215">
    <property type="entry name" value="RHO-GTPASE-ACTIVATING PROTEIN LRG1"/>
    <property type="match status" value="1"/>
</dbReference>
<dbReference type="Proteomes" id="UP000823872">
    <property type="component" value="Chromosome D1"/>
</dbReference>
<sequence length="271" mass="29674">MHPSLLFLAASSLHKCRDLCLRVPEGSQIWLMIHLQANARDGLHIFKEDESPPYSVEPTETTQADPVRLDLGQKVFEMPNWGGGAKCGACEKTVYHAEEIQCNGRSFHKTCFHCMACRKALDSTTVAAHESEIYCKICYGRRYGPKGIGYGQGAGCLSTDTGEHLGLQFQQSPKPARSATTSNPSKFTAKFGESEKCPRCGKSVYAAEKVMGGGKPWHKTCFRCAICGKSLESTNVTDKDGELYCKVCYAKNFGPTGIGFGGLTHQVEKKE</sequence>
<dbReference type="SUPFAM" id="SSF57716">
    <property type="entry name" value="Glucocorticoid receptor-like (DNA-binding domain)"/>
    <property type="match status" value="4"/>
</dbReference>
<gene>
    <name evidence="9" type="primary">CSRP3</name>
</gene>
<organism evidence="9 10">
    <name type="scientific">Felis catus</name>
    <name type="common">Cat</name>
    <name type="synonym">Felis silvestris catus</name>
    <dbReference type="NCBI Taxonomy" id="9685"/>
    <lineage>
        <taxon>Eukaryota</taxon>
        <taxon>Metazoa</taxon>
        <taxon>Chordata</taxon>
        <taxon>Craniata</taxon>
        <taxon>Vertebrata</taxon>
        <taxon>Euteleostomi</taxon>
        <taxon>Mammalia</taxon>
        <taxon>Eutheria</taxon>
        <taxon>Laurasiatheria</taxon>
        <taxon>Carnivora</taxon>
        <taxon>Feliformia</taxon>
        <taxon>Felidae</taxon>
        <taxon>Felinae</taxon>
        <taxon>Felis</taxon>
    </lineage>
</organism>
<feature type="domain" description="LIM zinc-binding" evidence="8">
    <location>
        <begin position="195"/>
        <end position="255"/>
    </location>
</feature>
<keyword evidence="10" id="KW-1185">Reference proteome</keyword>
<evidence type="ECO:0000256" key="7">
    <source>
        <dbReference type="PROSITE-ProRule" id="PRU00125"/>
    </source>
</evidence>
<reference evidence="9 10" key="1">
    <citation type="submission" date="2021-02" db="EMBL/GenBank/DDBJ databases">
        <title>Safari Cat Assemblies.</title>
        <authorList>
            <person name="Bredemeyer K.R."/>
            <person name="Murphy W.J."/>
        </authorList>
    </citation>
    <scope>NUCLEOTIDE SEQUENCE [LARGE SCALE GENOMIC DNA]</scope>
</reference>
<accession>A0ABI7YYB3</accession>
<comment type="subcellular location">
    <subcellularLocation>
        <location evidence="1">Nucleus</location>
    </subcellularLocation>
</comment>
<evidence type="ECO:0000313" key="10">
    <source>
        <dbReference type="Proteomes" id="UP000823872"/>
    </source>
</evidence>
<protein>
    <recommendedName>
        <fullName evidence="8">LIM zinc-binding domain-containing protein</fullName>
    </recommendedName>
</protein>
<dbReference type="Gene3D" id="2.10.110.10">
    <property type="entry name" value="Cysteine Rich Protein"/>
    <property type="match status" value="2"/>
</dbReference>
<dbReference type="Pfam" id="PF00412">
    <property type="entry name" value="LIM"/>
    <property type="match status" value="2"/>
</dbReference>
<evidence type="ECO:0000256" key="5">
    <source>
        <dbReference type="ARBA" id="ARBA00023038"/>
    </source>
</evidence>
<name>A0ABI7YYB3_FELCA</name>
<evidence type="ECO:0000256" key="1">
    <source>
        <dbReference type="ARBA" id="ARBA00004123"/>
    </source>
</evidence>
<dbReference type="PROSITE" id="PS50023">
    <property type="entry name" value="LIM_DOMAIN_2"/>
    <property type="match status" value="2"/>
</dbReference>
<dbReference type="Ensembl" id="ENSFCTT00005054118.1">
    <property type="protein sequence ID" value="ENSFCTP00005039825.1"/>
    <property type="gene ID" value="ENSFCTG00005018787.1"/>
</dbReference>
<evidence type="ECO:0000313" key="9">
    <source>
        <dbReference type="Ensembl" id="ENSFCTP00005039825.1"/>
    </source>
</evidence>
<keyword evidence="5 7" id="KW-0440">LIM domain</keyword>
<dbReference type="PANTHER" id="PTHR24215:SF1">
    <property type="entry name" value="CYSTEINE AND GLYCINE-RICH PROTEIN 3"/>
    <property type="match status" value="1"/>
</dbReference>
<evidence type="ECO:0000256" key="4">
    <source>
        <dbReference type="ARBA" id="ARBA00022833"/>
    </source>
</evidence>
<dbReference type="SMART" id="SM00132">
    <property type="entry name" value="LIM"/>
    <property type="match status" value="2"/>
</dbReference>
<reference evidence="9" key="2">
    <citation type="submission" date="2025-08" db="UniProtKB">
        <authorList>
            <consortium name="Ensembl"/>
        </authorList>
    </citation>
    <scope>IDENTIFICATION</scope>
    <source>
        <strain evidence="9">breed Abyssinian</strain>
    </source>
</reference>
<evidence type="ECO:0000256" key="6">
    <source>
        <dbReference type="ARBA" id="ARBA00023242"/>
    </source>
</evidence>
<reference evidence="9" key="3">
    <citation type="submission" date="2025-09" db="UniProtKB">
        <authorList>
            <consortium name="Ensembl"/>
        </authorList>
    </citation>
    <scope>IDENTIFICATION</scope>
    <source>
        <strain evidence="9">breed Abyssinian</strain>
    </source>
</reference>
<evidence type="ECO:0000256" key="3">
    <source>
        <dbReference type="ARBA" id="ARBA00022737"/>
    </source>
</evidence>
<dbReference type="GeneTree" id="ENSGT00940000159533"/>
<evidence type="ECO:0000259" key="8">
    <source>
        <dbReference type="PROSITE" id="PS50023"/>
    </source>
</evidence>
<evidence type="ECO:0000256" key="2">
    <source>
        <dbReference type="ARBA" id="ARBA00022723"/>
    </source>
</evidence>
<keyword evidence="6" id="KW-0539">Nucleus</keyword>
<dbReference type="CDD" id="cd09482">
    <property type="entry name" value="LIM2_CRP3"/>
    <property type="match status" value="1"/>
</dbReference>
<keyword evidence="4 7" id="KW-0862">Zinc</keyword>
<dbReference type="PROSITE" id="PS00478">
    <property type="entry name" value="LIM_DOMAIN_1"/>
    <property type="match status" value="1"/>
</dbReference>
<dbReference type="InterPro" id="IPR001781">
    <property type="entry name" value="Znf_LIM"/>
</dbReference>